<evidence type="ECO:0000313" key="3">
    <source>
        <dbReference type="EMBL" id="CDY24986.1"/>
    </source>
</evidence>
<organism evidence="3 4">
    <name type="scientific">Brassica napus</name>
    <name type="common">Rape</name>
    <dbReference type="NCBI Taxonomy" id="3708"/>
    <lineage>
        <taxon>Eukaryota</taxon>
        <taxon>Viridiplantae</taxon>
        <taxon>Streptophyta</taxon>
        <taxon>Embryophyta</taxon>
        <taxon>Tracheophyta</taxon>
        <taxon>Spermatophyta</taxon>
        <taxon>Magnoliopsida</taxon>
        <taxon>eudicotyledons</taxon>
        <taxon>Gunneridae</taxon>
        <taxon>Pentapetalae</taxon>
        <taxon>rosids</taxon>
        <taxon>malvids</taxon>
        <taxon>Brassicales</taxon>
        <taxon>Brassicaceae</taxon>
        <taxon>Brassiceae</taxon>
        <taxon>Brassica</taxon>
    </lineage>
</organism>
<sequence>MTKKRLATDASLRKISPGPPLNETRVTEADLWNLKQAPFEPLRAHINKSARFLLRPPYLRNRQILTRNREGRGNCKNSVVDVVREEAFGHLPICKNNHEKRGGNDDDDDDDDRLQMMIIYVFYITSICAYGGMRYDPHDKISVEWEPTGAFYFVVPHVILLSLVEARCWMQLLLGTMNFLGRWRMLLKHFRRLCFR</sequence>
<dbReference type="PaxDb" id="3708-A0A078GHY2"/>
<reference evidence="3 4" key="1">
    <citation type="journal article" date="2014" name="Science">
        <title>Plant genetics. Early allopolyploid evolution in the post-Neolithic Brassica napus oilseed genome.</title>
        <authorList>
            <person name="Chalhoub B."/>
            <person name="Denoeud F."/>
            <person name="Liu S."/>
            <person name="Parkin I.A."/>
            <person name="Tang H."/>
            <person name="Wang X."/>
            <person name="Chiquet J."/>
            <person name="Belcram H."/>
            <person name="Tong C."/>
            <person name="Samans B."/>
            <person name="Correa M."/>
            <person name="Da Silva C."/>
            <person name="Just J."/>
            <person name="Falentin C."/>
            <person name="Koh C.S."/>
            <person name="Le Clainche I."/>
            <person name="Bernard M."/>
            <person name="Bento P."/>
            <person name="Noel B."/>
            <person name="Labadie K."/>
            <person name="Alberti A."/>
            <person name="Charles M."/>
            <person name="Arnaud D."/>
            <person name="Guo H."/>
            <person name="Daviaud C."/>
            <person name="Alamery S."/>
            <person name="Jabbari K."/>
            <person name="Zhao M."/>
            <person name="Edger P.P."/>
            <person name="Chelaifa H."/>
            <person name="Tack D."/>
            <person name="Lassalle G."/>
            <person name="Mestiri I."/>
            <person name="Schnel N."/>
            <person name="Le Paslier M.C."/>
            <person name="Fan G."/>
            <person name="Renault V."/>
            <person name="Bayer P.E."/>
            <person name="Golicz A.A."/>
            <person name="Manoli S."/>
            <person name="Lee T.H."/>
            <person name="Thi V.H."/>
            <person name="Chalabi S."/>
            <person name="Hu Q."/>
            <person name="Fan C."/>
            <person name="Tollenaere R."/>
            <person name="Lu Y."/>
            <person name="Battail C."/>
            <person name="Shen J."/>
            <person name="Sidebottom C.H."/>
            <person name="Wang X."/>
            <person name="Canaguier A."/>
            <person name="Chauveau A."/>
            <person name="Berard A."/>
            <person name="Deniot G."/>
            <person name="Guan M."/>
            <person name="Liu Z."/>
            <person name="Sun F."/>
            <person name="Lim Y.P."/>
            <person name="Lyons E."/>
            <person name="Town C.D."/>
            <person name="Bancroft I."/>
            <person name="Wang X."/>
            <person name="Meng J."/>
            <person name="Ma J."/>
            <person name="Pires J.C."/>
            <person name="King G.J."/>
            <person name="Brunel D."/>
            <person name="Delourme R."/>
            <person name="Renard M."/>
            <person name="Aury J.M."/>
            <person name="Adams K.L."/>
            <person name="Batley J."/>
            <person name="Snowdon R.J."/>
            <person name="Tost J."/>
            <person name="Edwards D."/>
            <person name="Zhou Y."/>
            <person name="Hua W."/>
            <person name="Sharpe A.G."/>
            <person name="Paterson A.H."/>
            <person name="Guan C."/>
            <person name="Wincker P."/>
        </authorList>
    </citation>
    <scope>NUCLEOTIDE SEQUENCE [LARGE SCALE GENOMIC DNA]</scope>
    <source>
        <strain evidence="4">cv. Darmor-bzh</strain>
    </source>
</reference>
<feature type="transmembrane region" description="Helical" evidence="2">
    <location>
        <begin position="117"/>
        <end position="133"/>
    </location>
</feature>
<keyword evidence="4" id="KW-1185">Reference proteome</keyword>
<protein>
    <submittedName>
        <fullName evidence="3">BnaC02g40220D protein</fullName>
    </submittedName>
</protein>
<dbReference type="Gramene" id="CDY24986">
    <property type="protein sequence ID" value="CDY24986"/>
    <property type="gene ID" value="GSBRNA2T00028791001"/>
</dbReference>
<name>A0A078GHY2_BRANA</name>
<gene>
    <name evidence="3" type="primary">BnaC02g40220D</name>
    <name evidence="3" type="ORF">GSBRNA2T00028791001</name>
</gene>
<evidence type="ECO:0000313" key="4">
    <source>
        <dbReference type="Proteomes" id="UP000028999"/>
    </source>
</evidence>
<keyword evidence="2" id="KW-1133">Transmembrane helix</keyword>
<dbReference type="AlphaFoldDB" id="A0A078GHY2"/>
<dbReference type="STRING" id="3708.A0A078GHY2"/>
<feature type="region of interest" description="Disordered" evidence="1">
    <location>
        <begin position="1"/>
        <end position="20"/>
    </location>
</feature>
<accession>A0A078GHY2</accession>
<dbReference type="EMBL" id="LK032167">
    <property type="protein sequence ID" value="CDY24986.1"/>
    <property type="molecule type" value="Genomic_DNA"/>
</dbReference>
<evidence type="ECO:0000256" key="1">
    <source>
        <dbReference type="SAM" id="MobiDB-lite"/>
    </source>
</evidence>
<evidence type="ECO:0000256" key="2">
    <source>
        <dbReference type="SAM" id="Phobius"/>
    </source>
</evidence>
<proteinExistence type="predicted"/>
<feature type="transmembrane region" description="Helical" evidence="2">
    <location>
        <begin position="153"/>
        <end position="181"/>
    </location>
</feature>
<keyword evidence="2" id="KW-0812">Transmembrane</keyword>
<dbReference type="Proteomes" id="UP000028999">
    <property type="component" value="Unassembled WGS sequence"/>
</dbReference>
<keyword evidence="2" id="KW-0472">Membrane</keyword>